<dbReference type="EMBL" id="MT142332">
    <property type="protein sequence ID" value="QJA78345.1"/>
    <property type="molecule type" value="Genomic_DNA"/>
</dbReference>
<gene>
    <name evidence="2" type="ORF">MM415A01082_0011</name>
    <name evidence="1" type="ORF">MM415B02054_0003</name>
</gene>
<reference evidence="2" key="1">
    <citation type="submission" date="2020-03" db="EMBL/GenBank/DDBJ databases">
        <title>The deep terrestrial virosphere.</title>
        <authorList>
            <person name="Holmfeldt K."/>
            <person name="Nilsson E."/>
            <person name="Simone D."/>
            <person name="Lopez-Fernandez M."/>
            <person name="Wu X."/>
            <person name="de Brujin I."/>
            <person name="Lundin D."/>
            <person name="Andersson A."/>
            <person name="Bertilsson S."/>
            <person name="Dopson M."/>
        </authorList>
    </citation>
    <scope>NUCLEOTIDE SEQUENCE</scope>
    <source>
        <strain evidence="2">MM415A01082</strain>
        <strain evidence="1">MM415B02054</strain>
    </source>
</reference>
<organism evidence="2">
    <name type="scientific">viral metagenome</name>
    <dbReference type="NCBI Taxonomy" id="1070528"/>
    <lineage>
        <taxon>unclassified sequences</taxon>
        <taxon>metagenomes</taxon>
        <taxon>organismal metagenomes</taxon>
    </lineage>
</organism>
<sequence>MNKLVVGQKLWYVLNYQSTPQYQVTIEKIGRKWAQLSGCRKERVDIETLRVDGGKYNSPGQCYLTKEDYDNQIKLEDAWRRFIIREIQKFLGLGGENGQL</sequence>
<dbReference type="InterPro" id="IPR056982">
    <property type="entry name" value="Phage_ProQ_C-like"/>
</dbReference>
<protein>
    <submittedName>
        <fullName evidence="2">Uncharacterized protein</fullName>
    </submittedName>
</protein>
<accession>A0A6M3K995</accession>
<evidence type="ECO:0000313" key="2">
    <source>
        <dbReference type="EMBL" id="QJA78345.1"/>
    </source>
</evidence>
<evidence type="ECO:0000313" key="1">
    <source>
        <dbReference type="EMBL" id="QJA55376.1"/>
    </source>
</evidence>
<dbReference type="AlphaFoldDB" id="A0A6M3K995"/>
<name>A0A6M3K995_9ZZZZ</name>
<proteinExistence type="predicted"/>
<dbReference type="EMBL" id="MT141155">
    <property type="protein sequence ID" value="QJA55376.1"/>
    <property type="molecule type" value="Genomic_DNA"/>
</dbReference>
<dbReference type="Pfam" id="PF24203">
    <property type="entry name" value="Phage_ProQ_C_like"/>
    <property type="match status" value="1"/>
</dbReference>